<feature type="region of interest" description="Disordered" evidence="2">
    <location>
        <begin position="1"/>
        <end position="22"/>
    </location>
</feature>
<dbReference type="PIRSF" id="PIRSF037495">
    <property type="entry name" value="Opine_OX_OoxA/HcnB"/>
    <property type="match status" value="1"/>
</dbReference>
<dbReference type="PRINTS" id="PR00368">
    <property type="entry name" value="FADPNR"/>
</dbReference>
<sequence length="481" mass="50932">MSAPRRRRRHDRHGDGDGGAVMTVETPDVLVVGAGPAGLAAADAARRAGAQVVLLDAAADAGGQYWRHLPKERPAAHERVLHHGWDKFTALRDQEVLTDAQVWLAERHDDRPPTLHVLVGASDGNGRTPRTFAPKALVLATGAYERTLPFPGWDLPGVFTAGAAQALAKAERIAVGQRVIVAGAGPFLLPVASSLIRTGSTVKAVLEANGWSRLRKAWTARPTELPRHKAGELAGYLRDLATRRIPYRAATTIIAAHGTDRVTEVTTARLDEQWAPIPGTERREQVDAVCVSHGFVPRSELAVNAGCRTENGAVITDENGLTSVPGVYAAGEITGVGGADLALAEGVVAGLAAAGHHATAAQLRHKTVNEKFADRLEAAHGIKPGWTGWMTDDTIVCRCEEVTAGDLRAGAEATGSRGLRSLKLSTRAGLGVCQGRTCGRTVEELLHRHTGGLLDPGRTENRPLAAFVRMGELAAAEKETP</sequence>
<dbReference type="InterPro" id="IPR036188">
    <property type="entry name" value="FAD/NAD-bd_sf"/>
</dbReference>
<reference evidence="5 6" key="1">
    <citation type="submission" date="2021-06" db="EMBL/GenBank/DDBJ databases">
        <title>Actinoplanes lichenicola sp. nov., and Actinoplanes ovalisporus sp. nov., isolated from lichen in Thailand.</title>
        <authorList>
            <person name="Saeng-In P."/>
            <person name="Kanchanasin P."/>
            <person name="Yuki M."/>
            <person name="Kudo T."/>
            <person name="Ohkuma M."/>
            <person name="Phongsopitanun W."/>
            <person name="Tanasupawat S."/>
        </authorList>
    </citation>
    <scope>NUCLEOTIDE SEQUENCE [LARGE SCALE GENOMIC DNA]</scope>
    <source>
        <strain evidence="5 6">NBRC 110975</strain>
    </source>
</reference>
<name>A0ABS5YVP4_9ACTN</name>
<dbReference type="Proteomes" id="UP001519654">
    <property type="component" value="Unassembled WGS sequence"/>
</dbReference>
<dbReference type="Pfam" id="PF04324">
    <property type="entry name" value="Fer2_BFD"/>
    <property type="match status" value="1"/>
</dbReference>
<evidence type="ECO:0000256" key="1">
    <source>
        <dbReference type="ARBA" id="ARBA00023002"/>
    </source>
</evidence>
<dbReference type="PRINTS" id="PR00469">
    <property type="entry name" value="PNDRDTASEII"/>
</dbReference>
<organism evidence="5 6">
    <name type="scientific">Paractinoplanes bogorensis</name>
    <dbReference type="NCBI Taxonomy" id="1610840"/>
    <lineage>
        <taxon>Bacteria</taxon>
        <taxon>Bacillati</taxon>
        <taxon>Actinomycetota</taxon>
        <taxon>Actinomycetes</taxon>
        <taxon>Micromonosporales</taxon>
        <taxon>Micromonosporaceae</taxon>
        <taxon>Paractinoplanes</taxon>
    </lineage>
</organism>
<dbReference type="InterPro" id="IPR023753">
    <property type="entry name" value="FAD/NAD-binding_dom"/>
</dbReference>
<dbReference type="PANTHER" id="PTHR42949">
    <property type="entry name" value="ANAEROBIC GLYCEROL-3-PHOSPHATE DEHYDROGENASE SUBUNIT B"/>
    <property type="match status" value="1"/>
</dbReference>
<comment type="caution">
    <text evidence="5">The sequence shown here is derived from an EMBL/GenBank/DDBJ whole genome shotgun (WGS) entry which is preliminary data.</text>
</comment>
<dbReference type="EMBL" id="JAHKKG010000006">
    <property type="protein sequence ID" value="MBU2666165.1"/>
    <property type="molecule type" value="Genomic_DNA"/>
</dbReference>
<dbReference type="InterPro" id="IPR017224">
    <property type="entry name" value="Opine_Oxase_asu/HCN_bsu"/>
</dbReference>
<protein>
    <submittedName>
        <fullName evidence="5">NAD(P)/FAD-dependent oxidoreductase</fullName>
    </submittedName>
</protein>
<feature type="domain" description="BFD-like [2Fe-2S]-binding" evidence="3">
    <location>
        <begin position="395"/>
        <end position="447"/>
    </location>
</feature>
<evidence type="ECO:0000256" key="2">
    <source>
        <dbReference type="SAM" id="MobiDB-lite"/>
    </source>
</evidence>
<dbReference type="Gene3D" id="3.50.50.60">
    <property type="entry name" value="FAD/NAD(P)-binding domain"/>
    <property type="match status" value="2"/>
</dbReference>
<accession>A0ABS5YVP4</accession>
<keyword evidence="6" id="KW-1185">Reference proteome</keyword>
<dbReference type="InterPro" id="IPR007419">
    <property type="entry name" value="BFD-like_2Fe2S-bd_dom"/>
</dbReference>
<dbReference type="Gene3D" id="1.10.10.1100">
    <property type="entry name" value="BFD-like [2Fe-2S]-binding domain"/>
    <property type="match status" value="1"/>
</dbReference>
<dbReference type="InterPro" id="IPR051691">
    <property type="entry name" value="Metab_Enz_Cyan_OpOx_G3PDH"/>
</dbReference>
<proteinExistence type="predicted"/>
<gene>
    <name evidence="5" type="ORF">KOI35_21940</name>
</gene>
<dbReference type="InterPro" id="IPR041854">
    <property type="entry name" value="BFD-like_2Fe2S-bd_dom_sf"/>
</dbReference>
<evidence type="ECO:0000259" key="3">
    <source>
        <dbReference type="Pfam" id="PF04324"/>
    </source>
</evidence>
<dbReference type="SUPFAM" id="SSF51905">
    <property type="entry name" value="FAD/NAD(P)-binding domain"/>
    <property type="match status" value="1"/>
</dbReference>
<feature type="compositionally biased region" description="Basic residues" evidence="2">
    <location>
        <begin position="1"/>
        <end position="11"/>
    </location>
</feature>
<evidence type="ECO:0000259" key="4">
    <source>
        <dbReference type="Pfam" id="PF07992"/>
    </source>
</evidence>
<evidence type="ECO:0000313" key="5">
    <source>
        <dbReference type="EMBL" id="MBU2666165.1"/>
    </source>
</evidence>
<dbReference type="CDD" id="cd19946">
    <property type="entry name" value="GlpA-like_Fer2_BFD-like"/>
    <property type="match status" value="1"/>
</dbReference>
<feature type="domain" description="FAD/NAD(P)-binding" evidence="4">
    <location>
        <begin position="28"/>
        <end position="340"/>
    </location>
</feature>
<keyword evidence="1" id="KW-0560">Oxidoreductase</keyword>
<dbReference type="Pfam" id="PF07992">
    <property type="entry name" value="Pyr_redox_2"/>
    <property type="match status" value="1"/>
</dbReference>
<dbReference type="PANTHER" id="PTHR42949:SF3">
    <property type="entry name" value="ANAEROBIC GLYCEROL-3-PHOSPHATE DEHYDROGENASE SUBUNIT B"/>
    <property type="match status" value="1"/>
</dbReference>
<evidence type="ECO:0000313" key="6">
    <source>
        <dbReference type="Proteomes" id="UP001519654"/>
    </source>
</evidence>